<proteinExistence type="predicted"/>
<sequence length="59" mass="6981">MQIWKVQHLRTELICMKQSFLPRVMVFGLVSKEGLIKPRHIFEVGLKDNITVYLDLLRV</sequence>
<organism evidence="1">
    <name type="scientific">Lepeophtheirus salmonis</name>
    <name type="common">Salmon louse</name>
    <name type="synonym">Caligus salmonis</name>
    <dbReference type="NCBI Taxonomy" id="72036"/>
    <lineage>
        <taxon>Eukaryota</taxon>
        <taxon>Metazoa</taxon>
        <taxon>Ecdysozoa</taxon>
        <taxon>Arthropoda</taxon>
        <taxon>Crustacea</taxon>
        <taxon>Multicrustacea</taxon>
        <taxon>Hexanauplia</taxon>
        <taxon>Copepoda</taxon>
        <taxon>Siphonostomatoida</taxon>
        <taxon>Caligidae</taxon>
        <taxon>Lepeophtheirus</taxon>
    </lineage>
</organism>
<accession>A0A0K2T997</accession>
<evidence type="ECO:0000313" key="1">
    <source>
        <dbReference type="EMBL" id="CDW22350.1"/>
    </source>
</evidence>
<name>A0A0K2T997_LEPSM</name>
<reference evidence="1" key="1">
    <citation type="submission" date="2014-05" db="EMBL/GenBank/DDBJ databases">
        <authorList>
            <person name="Chronopoulou M."/>
        </authorList>
    </citation>
    <scope>NUCLEOTIDE SEQUENCE</scope>
    <source>
        <tissue evidence="1">Whole organism</tissue>
    </source>
</reference>
<dbReference type="AlphaFoldDB" id="A0A0K2T997"/>
<protein>
    <submittedName>
        <fullName evidence="1">Uncharacterized protein</fullName>
    </submittedName>
</protein>
<dbReference type="EMBL" id="HACA01004989">
    <property type="protein sequence ID" value="CDW22350.1"/>
    <property type="molecule type" value="Transcribed_RNA"/>
</dbReference>